<evidence type="ECO:0000313" key="6">
    <source>
        <dbReference type="EMBL" id="UZD55386.1"/>
    </source>
</evidence>
<accession>A0ABY6MTS7</accession>
<evidence type="ECO:0000256" key="3">
    <source>
        <dbReference type="ARBA" id="ARBA00023163"/>
    </source>
</evidence>
<feature type="region of interest" description="Disordered" evidence="4">
    <location>
        <begin position="1"/>
        <end position="21"/>
    </location>
</feature>
<dbReference type="Gene3D" id="1.10.10.60">
    <property type="entry name" value="Homeodomain-like"/>
    <property type="match status" value="1"/>
</dbReference>
<dbReference type="Pfam" id="PF12625">
    <property type="entry name" value="Arabinose_bd"/>
    <property type="match status" value="1"/>
</dbReference>
<dbReference type="RefSeq" id="WP_264893140.1">
    <property type="nucleotide sequence ID" value="NZ_CP110257.1"/>
</dbReference>
<evidence type="ECO:0000256" key="2">
    <source>
        <dbReference type="ARBA" id="ARBA00023125"/>
    </source>
</evidence>
<keyword evidence="3" id="KW-0804">Transcription</keyword>
<feature type="region of interest" description="Disordered" evidence="4">
    <location>
        <begin position="363"/>
        <end position="387"/>
    </location>
</feature>
<dbReference type="Pfam" id="PF12833">
    <property type="entry name" value="HTH_18"/>
    <property type="match status" value="1"/>
</dbReference>
<dbReference type="SMART" id="SM00342">
    <property type="entry name" value="HTH_ARAC"/>
    <property type="match status" value="1"/>
</dbReference>
<evidence type="ECO:0000256" key="4">
    <source>
        <dbReference type="SAM" id="MobiDB-lite"/>
    </source>
</evidence>
<organism evidence="6 7">
    <name type="scientific">Caldimonas aquatica</name>
    <dbReference type="NCBI Taxonomy" id="376175"/>
    <lineage>
        <taxon>Bacteria</taxon>
        <taxon>Pseudomonadati</taxon>
        <taxon>Pseudomonadota</taxon>
        <taxon>Betaproteobacteria</taxon>
        <taxon>Burkholderiales</taxon>
        <taxon>Sphaerotilaceae</taxon>
        <taxon>Caldimonas</taxon>
    </lineage>
</organism>
<evidence type="ECO:0000256" key="1">
    <source>
        <dbReference type="ARBA" id="ARBA00023015"/>
    </source>
</evidence>
<proteinExistence type="predicted"/>
<dbReference type="InterPro" id="IPR018060">
    <property type="entry name" value="HTH_AraC"/>
</dbReference>
<dbReference type="PANTHER" id="PTHR47894:SF1">
    <property type="entry name" value="HTH-TYPE TRANSCRIPTIONAL REGULATOR VQSM"/>
    <property type="match status" value="1"/>
</dbReference>
<evidence type="ECO:0000259" key="5">
    <source>
        <dbReference type="PROSITE" id="PS01124"/>
    </source>
</evidence>
<dbReference type="PANTHER" id="PTHR47894">
    <property type="entry name" value="HTH-TYPE TRANSCRIPTIONAL REGULATOR GADX"/>
    <property type="match status" value="1"/>
</dbReference>
<protein>
    <submittedName>
        <fullName evidence="6">AraC family transcriptional regulator</fullName>
    </submittedName>
</protein>
<sequence>MSTTRSTSATRAAPSGRASAALREPTAAVYESALALIGLLHRHGLTDARIAQATGIETGRMYEPDARLPLSQIERLWELAAEATRNPGVALQLHLHYPENKLHFVAHVGMRSRTLREALEHWRKYAPLLCEADDVDFIVEGSHARFLYTCRDPRYDSRWFAEHFLALAAWFGRSFTGQPLRPHAVRFMHPDPGCAQAYHQAFDGAPVTFLAHDNSLAFDARYLDLPVRTADSYLQHFLTQKADELKRRLEREAPVGNRVMFAISALIQRREEVTFERVSELLEQSPRKLRAVLEGEGRRFRELVDEVRRHAAARYLQWGLSVSQVAELLGFSEPSALQHAFRRWFQTSPGSFRAQLRAGHWSASEGAGPWPCRPSPDELVGEADRAR</sequence>
<evidence type="ECO:0000313" key="7">
    <source>
        <dbReference type="Proteomes" id="UP001163266"/>
    </source>
</evidence>
<keyword evidence="1" id="KW-0805">Transcription regulation</keyword>
<name>A0ABY6MTS7_9BURK</name>
<keyword evidence="2" id="KW-0238">DNA-binding</keyword>
<dbReference type="Proteomes" id="UP001163266">
    <property type="component" value="Chromosome"/>
</dbReference>
<feature type="domain" description="HTH araC/xylS-type" evidence="5">
    <location>
        <begin position="257"/>
        <end position="355"/>
    </location>
</feature>
<gene>
    <name evidence="6" type="ORF">OMP39_02000</name>
</gene>
<dbReference type="InterPro" id="IPR032687">
    <property type="entry name" value="AraC-type_N"/>
</dbReference>
<dbReference type="PROSITE" id="PS01124">
    <property type="entry name" value="HTH_ARAC_FAMILY_2"/>
    <property type="match status" value="1"/>
</dbReference>
<dbReference type="SUPFAM" id="SSF46689">
    <property type="entry name" value="Homeodomain-like"/>
    <property type="match status" value="1"/>
</dbReference>
<keyword evidence="7" id="KW-1185">Reference proteome</keyword>
<dbReference type="EMBL" id="CP110257">
    <property type="protein sequence ID" value="UZD55386.1"/>
    <property type="molecule type" value="Genomic_DNA"/>
</dbReference>
<dbReference type="InterPro" id="IPR009057">
    <property type="entry name" value="Homeodomain-like_sf"/>
</dbReference>
<reference evidence="6" key="1">
    <citation type="submission" date="2022-10" db="EMBL/GenBank/DDBJ databases">
        <title>Complete genome sequence of Schlegelella aquatica LMG 23380.</title>
        <authorList>
            <person name="Musilova J."/>
            <person name="Kourilova X."/>
            <person name="Bezdicek M."/>
            <person name="Hermankova K."/>
            <person name="Obruca S."/>
            <person name="Sedlar K."/>
        </authorList>
    </citation>
    <scope>NUCLEOTIDE SEQUENCE</scope>
    <source>
        <strain evidence="6">LMG 23380</strain>
    </source>
</reference>